<comment type="caution">
    <text evidence="1">The sequence shown here is derived from an EMBL/GenBank/DDBJ whole genome shotgun (WGS) entry which is preliminary data.</text>
</comment>
<dbReference type="OrthoDB" id="9153123at2"/>
<sequence length="235" mass="27616">MDETEKLVEKHLKYYGYSQIDFEPDGNVPPDFLVDNRIAIEVRRLNQNHFNGNHVKGLEEVSIPLWHRFKALVESSGAPLDGDSWFVYLRFSRPVEKWKTLRVTLENALDNFKNTSDKRSRVIAKGKGFELEVWCRTDVPQDTMFVMAGCSDEESGGWLLPQMQINLEHCVQEKLKKISKVKEKYPEWWLVLADHIGFGLDVSERDIFRNQVSVDHNWDKIILIDPRDHTRWFEI</sequence>
<protein>
    <submittedName>
        <fullName evidence="1">Uncharacterized protein</fullName>
    </submittedName>
</protein>
<proteinExistence type="predicted"/>
<accession>A0A316FD98</accession>
<dbReference type="EMBL" id="QGGU01000013">
    <property type="protein sequence ID" value="PWK46403.1"/>
    <property type="molecule type" value="Genomic_DNA"/>
</dbReference>
<name>A0A316FD98_9GAMM</name>
<keyword evidence="2" id="KW-1185">Reference proteome</keyword>
<evidence type="ECO:0000313" key="1">
    <source>
        <dbReference type="EMBL" id="PWK46403.1"/>
    </source>
</evidence>
<evidence type="ECO:0000313" key="2">
    <source>
        <dbReference type="Proteomes" id="UP000245790"/>
    </source>
</evidence>
<reference evidence="1 2" key="1">
    <citation type="submission" date="2018-05" db="EMBL/GenBank/DDBJ databases">
        <title>Genomic Encyclopedia of Type Strains, Phase IV (KMG-IV): sequencing the most valuable type-strain genomes for metagenomic binning, comparative biology and taxonomic classification.</title>
        <authorList>
            <person name="Goeker M."/>
        </authorList>
    </citation>
    <scope>NUCLEOTIDE SEQUENCE [LARGE SCALE GENOMIC DNA]</scope>
    <source>
        <strain evidence="1 2">DSM 25350</strain>
    </source>
</reference>
<dbReference type="Proteomes" id="UP000245790">
    <property type="component" value="Unassembled WGS sequence"/>
</dbReference>
<organism evidence="1 2">
    <name type="scientific">Pleionea mediterranea</name>
    <dbReference type="NCBI Taxonomy" id="523701"/>
    <lineage>
        <taxon>Bacteria</taxon>
        <taxon>Pseudomonadati</taxon>
        <taxon>Pseudomonadota</taxon>
        <taxon>Gammaproteobacteria</taxon>
        <taxon>Oceanospirillales</taxon>
        <taxon>Pleioneaceae</taxon>
        <taxon>Pleionea</taxon>
    </lineage>
</organism>
<dbReference type="AlphaFoldDB" id="A0A316FD98"/>
<dbReference type="RefSeq" id="WP_109764838.1">
    <property type="nucleotide sequence ID" value="NZ_QGGU01000013.1"/>
</dbReference>
<gene>
    <name evidence="1" type="ORF">C8D97_11388</name>
</gene>